<evidence type="ECO:0000313" key="1">
    <source>
        <dbReference type="EMBL" id="MST62997.1"/>
    </source>
</evidence>
<organism evidence="1 2">
    <name type="scientific">Peptostreptococcus porci</name>
    <dbReference type="NCBI Taxonomy" id="2652282"/>
    <lineage>
        <taxon>Bacteria</taxon>
        <taxon>Bacillati</taxon>
        <taxon>Bacillota</taxon>
        <taxon>Clostridia</taxon>
        <taxon>Peptostreptococcales</taxon>
        <taxon>Peptostreptococcaceae</taxon>
        <taxon>Peptostreptococcus</taxon>
    </lineage>
</organism>
<sequence>MYVLFRDDLIDSDEIRKKIESESDFHVISDLTKATKREDVMSFKLSLPMNKINLDTVFDWDDEDSVNEYFGYAENLTKDFLKYFPKYTIQCSNSYKWNEVDNSIELVVVIANIDITMKKLKLDILKRMMKQVD</sequence>
<name>A0A6N7XHZ5_9FIRM</name>
<protein>
    <submittedName>
        <fullName evidence="1">Uncharacterized protein</fullName>
    </submittedName>
</protein>
<accession>A0A6N7XHZ5</accession>
<keyword evidence="2" id="KW-1185">Reference proteome</keyword>
<evidence type="ECO:0000313" key="2">
    <source>
        <dbReference type="Proteomes" id="UP000440713"/>
    </source>
</evidence>
<dbReference type="AlphaFoldDB" id="A0A6N7XHZ5"/>
<gene>
    <name evidence="1" type="ORF">FYJ71_08610</name>
</gene>
<dbReference type="EMBL" id="VUNE01000004">
    <property type="protein sequence ID" value="MST62997.1"/>
    <property type="molecule type" value="Genomic_DNA"/>
</dbReference>
<proteinExistence type="predicted"/>
<dbReference type="Proteomes" id="UP000440713">
    <property type="component" value="Unassembled WGS sequence"/>
</dbReference>
<dbReference type="RefSeq" id="WP_154538468.1">
    <property type="nucleotide sequence ID" value="NZ_JAXDWS010000015.1"/>
</dbReference>
<comment type="caution">
    <text evidence="1">The sequence shown here is derived from an EMBL/GenBank/DDBJ whole genome shotgun (WGS) entry which is preliminary data.</text>
</comment>
<reference evidence="1 2" key="1">
    <citation type="submission" date="2019-08" db="EMBL/GenBank/DDBJ databases">
        <title>In-depth cultivation of the pig gut microbiome towards novel bacterial diversity and tailored functional studies.</title>
        <authorList>
            <person name="Wylensek D."/>
            <person name="Hitch T.C.A."/>
            <person name="Clavel T."/>
        </authorList>
    </citation>
    <scope>NUCLEOTIDE SEQUENCE [LARGE SCALE GENOMIC DNA]</scope>
    <source>
        <strain evidence="1 2">WCA-SAB-591-4A-A</strain>
    </source>
</reference>